<organism evidence="1 2">
    <name type="scientific">Colocasia esculenta</name>
    <name type="common">Wild taro</name>
    <name type="synonym">Arum esculentum</name>
    <dbReference type="NCBI Taxonomy" id="4460"/>
    <lineage>
        <taxon>Eukaryota</taxon>
        <taxon>Viridiplantae</taxon>
        <taxon>Streptophyta</taxon>
        <taxon>Embryophyta</taxon>
        <taxon>Tracheophyta</taxon>
        <taxon>Spermatophyta</taxon>
        <taxon>Magnoliopsida</taxon>
        <taxon>Liliopsida</taxon>
        <taxon>Araceae</taxon>
        <taxon>Aroideae</taxon>
        <taxon>Colocasieae</taxon>
        <taxon>Colocasia</taxon>
    </lineage>
</organism>
<dbReference type="AlphaFoldDB" id="A0A843XWG5"/>
<gene>
    <name evidence="1" type="ORF">Taro_056167</name>
</gene>
<name>A0A843XWG5_COLES</name>
<protein>
    <submittedName>
        <fullName evidence="1">Uncharacterized protein</fullName>
    </submittedName>
</protein>
<proteinExistence type="predicted"/>
<sequence length="257" mass="29663">MSENFELRVQRLENIVSAKFIEQKAASDHAAQRFNRLIGTLADASVELKEHQEKLEIVLKGILANSQADVFNTKETLSQISKTRLSFAHFVDELEGMKNLSAHIDEEMSALKKEFKGQHFLAKVVSTQPSVVDTTPSQVDTRWLSQGTILPSLGQCVDTPYGQVDTLRKRFHLRLLLDTWHPREMMDQSWILCPRTPRVSLGYLGYKYPPIRHPSKKNLLRASRNWFWWQEEFISLLLLSWCFLKPFLICSSMRSGD</sequence>
<reference evidence="1" key="1">
    <citation type="submission" date="2017-07" db="EMBL/GenBank/DDBJ databases">
        <title>Taro Niue Genome Assembly and Annotation.</title>
        <authorList>
            <person name="Atibalentja N."/>
            <person name="Keating K."/>
            <person name="Fields C.J."/>
        </authorList>
    </citation>
    <scope>NUCLEOTIDE SEQUENCE</scope>
    <source>
        <strain evidence="1">Niue_2</strain>
        <tissue evidence="1">Leaf</tissue>
    </source>
</reference>
<dbReference type="EMBL" id="NMUH01015089">
    <property type="protein sequence ID" value="MQM23105.1"/>
    <property type="molecule type" value="Genomic_DNA"/>
</dbReference>
<keyword evidence="2" id="KW-1185">Reference proteome</keyword>
<evidence type="ECO:0000313" key="2">
    <source>
        <dbReference type="Proteomes" id="UP000652761"/>
    </source>
</evidence>
<comment type="caution">
    <text evidence="1">The sequence shown here is derived from an EMBL/GenBank/DDBJ whole genome shotgun (WGS) entry which is preliminary data.</text>
</comment>
<evidence type="ECO:0000313" key="1">
    <source>
        <dbReference type="EMBL" id="MQM23105.1"/>
    </source>
</evidence>
<accession>A0A843XWG5</accession>
<dbReference type="Proteomes" id="UP000652761">
    <property type="component" value="Unassembled WGS sequence"/>
</dbReference>